<proteinExistence type="predicted"/>
<dbReference type="PANTHER" id="PTHR46865">
    <property type="entry name" value="OXIDOREDUCTASE-RELATED"/>
    <property type="match status" value="1"/>
</dbReference>
<evidence type="ECO:0000256" key="3">
    <source>
        <dbReference type="ARBA" id="ARBA00023002"/>
    </source>
</evidence>
<evidence type="ECO:0000259" key="4">
    <source>
        <dbReference type="Pfam" id="PF01494"/>
    </source>
</evidence>
<reference evidence="5 6" key="1">
    <citation type="submission" date="2020-01" db="EMBL/GenBank/DDBJ databases">
        <authorList>
            <consortium name="DOE Joint Genome Institute"/>
            <person name="Haridas S."/>
            <person name="Albert R."/>
            <person name="Binder M."/>
            <person name="Bloem J."/>
            <person name="Labutti K."/>
            <person name="Salamov A."/>
            <person name="Andreopoulos B."/>
            <person name="Baker S.E."/>
            <person name="Barry K."/>
            <person name="Bills G."/>
            <person name="Bluhm B.H."/>
            <person name="Cannon C."/>
            <person name="Castanera R."/>
            <person name="Culley D.E."/>
            <person name="Daum C."/>
            <person name="Ezra D."/>
            <person name="Gonzalez J.B."/>
            <person name="Henrissat B."/>
            <person name="Kuo A."/>
            <person name="Liang C."/>
            <person name="Lipzen A."/>
            <person name="Lutzoni F."/>
            <person name="Magnuson J."/>
            <person name="Mondo S."/>
            <person name="Nolan M."/>
            <person name="Ohm R."/>
            <person name="Pangilinan J."/>
            <person name="Park H.-J.H."/>
            <person name="Ramirez L."/>
            <person name="Alfaro M."/>
            <person name="Sun H."/>
            <person name="Tritt A."/>
            <person name="Yoshinaga Y."/>
            <person name="Zwiers L.-H.L."/>
            <person name="Turgeon B.G."/>
            <person name="Goodwin S.B."/>
            <person name="Spatafora J.W."/>
            <person name="Crous P.W."/>
            <person name="Grigoriev I.V."/>
        </authorList>
    </citation>
    <scope>NUCLEOTIDE SEQUENCE [LARGE SCALE GENOMIC DNA]</scope>
    <source>
        <strain evidence="5 6">CBS 611.86</strain>
    </source>
</reference>
<dbReference type="InterPro" id="IPR002938">
    <property type="entry name" value="FAD-bd"/>
</dbReference>
<feature type="domain" description="FAD-binding" evidence="4">
    <location>
        <begin position="7"/>
        <end position="346"/>
    </location>
</feature>
<dbReference type="GO" id="GO:0071949">
    <property type="term" value="F:FAD binding"/>
    <property type="evidence" value="ECO:0007669"/>
    <property type="project" value="InterPro"/>
</dbReference>
<evidence type="ECO:0000256" key="2">
    <source>
        <dbReference type="ARBA" id="ARBA00022827"/>
    </source>
</evidence>
<dbReference type="Gene3D" id="3.50.50.60">
    <property type="entry name" value="FAD/NAD(P)-binding domain"/>
    <property type="match status" value="1"/>
</dbReference>
<comment type="caution">
    <text evidence="5">The sequence shown here is derived from an EMBL/GenBank/DDBJ whole genome shotgun (WGS) entry which is preliminary data.</text>
</comment>
<dbReference type="AlphaFoldDB" id="A0A7C8M1P4"/>
<keyword evidence="6" id="KW-1185">Reference proteome</keyword>
<dbReference type="OrthoDB" id="655030at2759"/>
<keyword evidence="1" id="KW-0285">Flavoprotein</keyword>
<dbReference type="PANTHER" id="PTHR46865:SF2">
    <property type="entry name" value="MONOOXYGENASE"/>
    <property type="match status" value="1"/>
</dbReference>
<keyword evidence="3" id="KW-0560">Oxidoreductase</keyword>
<dbReference type="Proteomes" id="UP000481861">
    <property type="component" value="Unassembled WGS sequence"/>
</dbReference>
<evidence type="ECO:0000313" key="5">
    <source>
        <dbReference type="EMBL" id="KAF2865438.1"/>
    </source>
</evidence>
<evidence type="ECO:0000256" key="1">
    <source>
        <dbReference type="ARBA" id="ARBA00022630"/>
    </source>
</evidence>
<gene>
    <name evidence="5" type="ORF">BDV95DRAFT_612584</name>
</gene>
<name>A0A7C8M1P4_9PLEO</name>
<sequence length="430" mass="47112">MAQKPLEILISGAGVAGSSLALVASRFASFTPKPRITLLERSPRPRTTGQAVDIRGPGVQVIRRLGLESAIKERHTTETGLEIVDSNGGTIARFDMSGDAENQSATSEYEILRGELAGLLLEQLEEAVPEGQQPHVRLVCGEIIRSLEEQDDGVTVEFTNGKLEAQKFDVVIAADGAYSTTRSLIFGDAVTQECVKPSGMYIAYFTVPRVEQDSDLWCWYHTEGGLAVHLRPHRTKKTMGVYLSITNAKKERVPELEEVLSQGVAAQKTFLRDRFRDVGWQSARFLDAMDGADDLYMQNVALVKTQTYVHGRCALLGDSAHCTMGVGTSLAMAGAYVIAGELAKAPSHDSADIVAALKRYEDVFKPYVDKEQGTPEAFSPFPQWANPQTKLGVGLLRTVLRFAYWTNVAKILGGLAGWSKEGWQLPEYGW</sequence>
<dbReference type="InterPro" id="IPR051704">
    <property type="entry name" value="FAD_aromatic-hydroxylase"/>
</dbReference>
<accession>A0A7C8M1P4</accession>
<dbReference type="SUPFAM" id="SSF51905">
    <property type="entry name" value="FAD/NAD(P)-binding domain"/>
    <property type="match status" value="1"/>
</dbReference>
<evidence type="ECO:0000313" key="6">
    <source>
        <dbReference type="Proteomes" id="UP000481861"/>
    </source>
</evidence>
<dbReference type="Pfam" id="PF01494">
    <property type="entry name" value="FAD_binding_3"/>
    <property type="match status" value="1"/>
</dbReference>
<protein>
    <recommendedName>
        <fullName evidence="4">FAD-binding domain-containing protein</fullName>
    </recommendedName>
</protein>
<dbReference type="EMBL" id="JAADJZ010000033">
    <property type="protein sequence ID" value="KAF2865438.1"/>
    <property type="molecule type" value="Genomic_DNA"/>
</dbReference>
<keyword evidence="2" id="KW-0274">FAD</keyword>
<dbReference type="PRINTS" id="PR00420">
    <property type="entry name" value="RNGMNOXGNASE"/>
</dbReference>
<dbReference type="InterPro" id="IPR036188">
    <property type="entry name" value="FAD/NAD-bd_sf"/>
</dbReference>
<organism evidence="5 6">
    <name type="scientific">Massariosphaeria phaeospora</name>
    <dbReference type="NCBI Taxonomy" id="100035"/>
    <lineage>
        <taxon>Eukaryota</taxon>
        <taxon>Fungi</taxon>
        <taxon>Dikarya</taxon>
        <taxon>Ascomycota</taxon>
        <taxon>Pezizomycotina</taxon>
        <taxon>Dothideomycetes</taxon>
        <taxon>Pleosporomycetidae</taxon>
        <taxon>Pleosporales</taxon>
        <taxon>Pleosporales incertae sedis</taxon>
        <taxon>Massariosphaeria</taxon>
    </lineage>
</organism>
<dbReference type="GO" id="GO:0016491">
    <property type="term" value="F:oxidoreductase activity"/>
    <property type="evidence" value="ECO:0007669"/>
    <property type="project" value="UniProtKB-KW"/>
</dbReference>